<protein>
    <submittedName>
        <fullName evidence="2">Uncharacterized protein</fullName>
    </submittedName>
</protein>
<reference evidence="2 3" key="1">
    <citation type="submission" date="2018-11" db="EMBL/GenBank/DDBJ databases">
        <title>Pseudaminobacter arsenicus sp. nov., an arsenic-resistant bacterium isolated from arsenic-rich aquifers.</title>
        <authorList>
            <person name="Mu Y."/>
        </authorList>
    </citation>
    <scope>NUCLEOTIDE SEQUENCE [LARGE SCALE GENOMIC DNA]</scope>
    <source>
        <strain evidence="2 3">CB3</strain>
    </source>
</reference>
<dbReference type="Proteomes" id="UP000281647">
    <property type="component" value="Unassembled WGS sequence"/>
</dbReference>
<feature type="region of interest" description="Disordered" evidence="1">
    <location>
        <begin position="1"/>
        <end position="29"/>
    </location>
</feature>
<evidence type="ECO:0000256" key="1">
    <source>
        <dbReference type="SAM" id="MobiDB-lite"/>
    </source>
</evidence>
<proteinExistence type="predicted"/>
<organism evidence="2 3">
    <name type="scientific">Borborobacter arsenicus</name>
    <dbReference type="NCBI Taxonomy" id="1851146"/>
    <lineage>
        <taxon>Bacteria</taxon>
        <taxon>Pseudomonadati</taxon>
        <taxon>Pseudomonadota</taxon>
        <taxon>Alphaproteobacteria</taxon>
        <taxon>Hyphomicrobiales</taxon>
        <taxon>Phyllobacteriaceae</taxon>
        <taxon>Borborobacter</taxon>
    </lineage>
</organism>
<dbReference type="RefSeq" id="WP_128624492.1">
    <property type="nucleotide sequence ID" value="NZ_ML133508.1"/>
</dbReference>
<evidence type="ECO:0000313" key="3">
    <source>
        <dbReference type="Proteomes" id="UP000281647"/>
    </source>
</evidence>
<evidence type="ECO:0000313" key="2">
    <source>
        <dbReference type="EMBL" id="RUM98989.1"/>
    </source>
</evidence>
<dbReference type="EMBL" id="RKST01000003">
    <property type="protein sequence ID" value="RUM98989.1"/>
    <property type="molecule type" value="Genomic_DNA"/>
</dbReference>
<comment type="caution">
    <text evidence="2">The sequence shown here is derived from an EMBL/GenBank/DDBJ whole genome shotgun (WGS) entry which is preliminary data.</text>
</comment>
<keyword evidence="3" id="KW-1185">Reference proteome</keyword>
<name>A0A432V9Y7_9HYPH</name>
<accession>A0A432V9Y7</accession>
<gene>
    <name evidence="2" type="ORF">EET67_04935</name>
</gene>
<sequence length="75" mass="8942">MSTFQQPALPATRHHEPRHRSQHDKAQTRYLEQRRRALLAELRRVNAELRHREKPVRAHEGRAYEDGAYEEECGL</sequence>
<dbReference type="AlphaFoldDB" id="A0A432V9Y7"/>